<dbReference type="Gene3D" id="3.30.310.250">
    <property type="entry name" value="Sporulation inhibitor of replication protein SirA"/>
    <property type="match status" value="1"/>
</dbReference>
<evidence type="ECO:0000313" key="2">
    <source>
        <dbReference type="Proteomes" id="UP000283095"/>
    </source>
</evidence>
<evidence type="ECO:0000313" key="1">
    <source>
        <dbReference type="EMBL" id="AZV42499.1"/>
    </source>
</evidence>
<sequence length="144" mass="17240">MRTYRVYLIEEEVAQLYFGRERSLFNLFLEYVQTTGSLRDILHKQIEYVTKIIPNEQVKKVIEQQKKQNFCYQNGGYYLEKNNGRSCATLWIHRDFVEIQSSGDYVAETAFFECIRKCGPSFLAIDFDHERFGWLKPIKERKFV</sequence>
<dbReference type="AlphaFoldDB" id="A0A3T0KQ34"/>
<name>A0A3T0KQ34_9BACI</name>
<dbReference type="InterPro" id="IPR038449">
    <property type="entry name" value="SirA_sf"/>
</dbReference>
<dbReference type="KEGG" id="pasa:BAOM_1889"/>
<proteinExistence type="predicted"/>
<dbReference type="Pfam" id="PF10747">
    <property type="entry name" value="SirA"/>
    <property type="match status" value="1"/>
</dbReference>
<accession>A0A3T0KQ34</accession>
<dbReference type="EMBL" id="CP026095">
    <property type="protein sequence ID" value="AZV42499.1"/>
    <property type="molecule type" value="Genomic_DNA"/>
</dbReference>
<protein>
    <submittedName>
        <fullName evidence="1">Uncharacterized protein</fullName>
    </submittedName>
</protein>
<dbReference type="OrthoDB" id="2736584at2"/>
<organism evidence="1 2">
    <name type="scientific">Peribacillus asahii</name>
    <dbReference type="NCBI Taxonomy" id="228899"/>
    <lineage>
        <taxon>Bacteria</taxon>
        <taxon>Bacillati</taxon>
        <taxon>Bacillota</taxon>
        <taxon>Bacilli</taxon>
        <taxon>Bacillales</taxon>
        <taxon>Bacillaceae</taxon>
        <taxon>Peribacillus</taxon>
    </lineage>
</organism>
<dbReference type="InterPro" id="IPR019683">
    <property type="entry name" value="SirA"/>
</dbReference>
<dbReference type="RefSeq" id="WP_127759964.1">
    <property type="nucleotide sequence ID" value="NZ_CP026095.1"/>
</dbReference>
<reference evidence="1 2" key="1">
    <citation type="submission" date="2018-01" db="EMBL/GenBank/DDBJ databases">
        <title>Bacillus asahii Genome sequencing and assembly.</title>
        <authorList>
            <person name="Jiang H."/>
            <person name="Feng Y."/>
            <person name="Zhao F."/>
            <person name="Lin X."/>
        </authorList>
    </citation>
    <scope>NUCLEOTIDE SEQUENCE [LARGE SCALE GENOMIC DNA]</scope>
    <source>
        <strain evidence="1 2">OM18</strain>
    </source>
</reference>
<gene>
    <name evidence="1" type="ORF">BAOM_1889</name>
</gene>
<dbReference type="Proteomes" id="UP000283095">
    <property type="component" value="Chromosome"/>
</dbReference>